<feature type="compositionally biased region" description="Basic and acidic residues" evidence="2">
    <location>
        <begin position="172"/>
        <end position="189"/>
    </location>
</feature>
<dbReference type="EC" id="3.2.1.-" evidence="5"/>
<evidence type="ECO:0000313" key="5">
    <source>
        <dbReference type="EMBL" id="CAA6816087.1"/>
    </source>
</evidence>
<keyword evidence="5" id="KW-0378">Hydrolase</keyword>
<dbReference type="InterPro" id="IPR023346">
    <property type="entry name" value="Lysozyme-like_dom_sf"/>
</dbReference>
<dbReference type="SUPFAM" id="SSF53955">
    <property type="entry name" value="Lysozyme-like"/>
    <property type="match status" value="1"/>
</dbReference>
<evidence type="ECO:0000256" key="3">
    <source>
        <dbReference type="SAM" id="SignalP"/>
    </source>
</evidence>
<dbReference type="GO" id="GO:0016798">
    <property type="term" value="F:hydrolase activity, acting on glycosyl bonds"/>
    <property type="evidence" value="ECO:0007669"/>
    <property type="project" value="UniProtKB-KW"/>
</dbReference>
<comment type="similarity">
    <text evidence="1">Belongs to the transglycosylase Slt family.</text>
</comment>
<feature type="chain" id="PRO_5028440189" evidence="3">
    <location>
        <begin position="27"/>
        <end position="202"/>
    </location>
</feature>
<evidence type="ECO:0000256" key="1">
    <source>
        <dbReference type="ARBA" id="ARBA00007734"/>
    </source>
</evidence>
<feature type="signal peptide" evidence="3">
    <location>
        <begin position="1"/>
        <end position="26"/>
    </location>
</feature>
<dbReference type="PANTHER" id="PTHR37423">
    <property type="entry name" value="SOLUBLE LYTIC MUREIN TRANSGLYCOSYLASE-RELATED"/>
    <property type="match status" value="1"/>
</dbReference>
<gene>
    <name evidence="5" type="ORF">HELGO_WM16783</name>
</gene>
<evidence type="ECO:0000256" key="2">
    <source>
        <dbReference type="SAM" id="MobiDB-lite"/>
    </source>
</evidence>
<keyword evidence="3" id="KW-0732">Signal</keyword>
<reference evidence="5" key="1">
    <citation type="submission" date="2020-01" db="EMBL/GenBank/DDBJ databases">
        <authorList>
            <person name="Meier V. D."/>
            <person name="Meier V D."/>
        </authorList>
    </citation>
    <scope>NUCLEOTIDE SEQUENCE</scope>
    <source>
        <strain evidence="5">HLG_WM_MAG_07</strain>
    </source>
</reference>
<feature type="region of interest" description="Disordered" evidence="2">
    <location>
        <begin position="170"/>
        <end position="202"/>
    </location>
</feature>
<protein>
    <submittedName>
        <fullName evidence="5">Membrane-bound lytic murein transglycosylase D (EC)</fullName>
        <ecNumber evidence="5">3.2.1.-</ecNumber>
    </submittedName>
</protein>
<proteinExistence type="inferred from homology"/>
<dbReference type="AlphaFoldDB" id="A0A6S6TCW2"/>
<dbReference type="InterPro" id="IPR008258">
    <property type="entry name" value="Transglycosylase_SLT_dom_1"/>
</dbReference>
<sequence>MSMNLMRCTLLANILASTLIASASYAQSCVNADKSIIQEKAAPYQKTINKYAKQYRVDANLISSVIAIESCFNRKAVSPKGAQGLMQLIPDTAERFGIKDSFSADLNIKGGVRYLNFLQKRYAGDMRKVLAAYNAGEGKVDYYKGIPPYKETQNYVKHVLAIYTSLNPPKARAPEKRKPGRISNEELKRRAPHLFKQVAKPT</sequence>
<dbReference type="EMBL" id="CACVAY010000073">
    <property type="protein sequence ID" value="CAA6816087.1"/>
    <property type="molecule type" value="Genomic_DNA"/>
</dbReference>
<dbReference type="Gene3D" id="1.10.530.10">
    <property type="match status" value="1"/>
</dbReference>
<organism evidence="5">
    <name type="scientific">uncultured Thiotrichaceae bacterium</name>
    <dbReference type="NCBI Taxonomy" id="298394"/>
    <lineage>
        <taxon>Bacteria</taxon>
        <taxon>Pseudomonadati</taxon>
        <taxon>Pseudomonadota</taxon>
        <taxon>Gammaproteobacteria</taxon>
        <taxon>Thiotrichales</taxon>
        <taxon>Thiotrichaceae</taxon>
        <taxon>environmental samples</taxon>
    </lineage>
</organism>
<evidence type="ECO:0000259" key="4">
    <source>
        <dbReference type="Pfam" id="PF01464"/>
    </source>
</evidence>
<accession>A0A6S6TCW2</accession>
<keyword evidence="5" id="KW-0326">Glycosidase</keyword>
<dbReference type="PANTHER" id="PTHR37423:SF2">
    <property type="entry name" value="MEMBRANE-BOUND LYTIC MUREIN TRANSGLYCOSYLASE C"/>
    <property type="match status" value="1"/>
</dbReference>
<name>A0A6S6TCW2_9GAMM</name>
<dbReference type="Pfam" id="PF01464">
    <property type="entry name" value="SLT"/>
    <property type="match status" value="1"/>
</dbReference>
<feature type="domain" description="Transglycosylase SLT" evidence="4">
    <location>
        <begin position="47"/>
        <end position="155"/>
    </location>
</feature>
<dbReference type="CDD" id="cd16896">
    <property type="entry name" value="LT_Slt70-like"/>
    <property type="match status" value="1"/>
</dbReference>